<dbReference type="EMBL" id="CM042889">
    <property type="protein sequence ID" value="KAI4318423.1"/>
    <property type="molecule type" value="Genomic_DNA"/>
</dbReference>
<proteinExistence type="predicted"/>
<protein>
    <submittedName>
        <fullName evidence="1">Uncharacterized protein</fullName>
    </submittedName>
</protein>
<evidence type="ECO:0000313" key="1">
    <source>
        <dbReference type="EMBL" id="KAI4318423.1"/>
    </source>
</evidence>
<accession>A0ACB9M3B6</accession>
<gene>
    <name evidence="1" type="ORF">MLD38_032127</name>
</gene>
<name>A0ACB9M3B6_9MYRT</name>
<comment type="caution">
    <text evidence="1">The sequence shown here is derived from an EMBL/GenBank/DDBJ whole genome shotgun (WGS) entry which is preliminary data.</text>
</comment>
<reference evidence="2" key="1">
    <citation type="journal article" date="2023" name="Front. Plant Sci.">
        <title>Chromosomal-level genome assembly of Melastoma candidum provides insights into trichome evolution.</title>
        <authorList>
            <person name="Zhong Y."/>
            <person name="Wu W."/>
            <person name="Sun C."/>
            <person name="Zou P."/>
            <person name="Liu Y."/>
            <person name="Dai S."/>
            <person name="Zhou R."/>
        </authorList>
    </citation>
    <scope>NUCLEOTIDE SEQUENCE [LARGE SCALE GENOMIC DNA]</scope>
</reference>
<keyword evidence="2" id="KW-1185">Reference proteome</keyword>
<organism evidence="1 2">
    <name type="scientific">Melastoma candidum</name>
    <dbReference type="NCBI Taxonomy" id="119954"/>
    <lineage>
        <taxon>Eukaryota</taxon>
        <taxon>Viridiplantae</taxon>
        <taxon>Streptophyta</taxon>
        <taxon>Embryophyta</taxon>
        <taxon>Tracheophyta</taxon>
        <taxon>Spermatophyta</taxon>
        <taxon>Magnoliopsida</taxon>
        <taxon>eudicotyledons</taxon>
        <taxon>Gunneridae</taxon>
        <taxon>Pentapetalae</taxon>
        <taxon>rosids</taxon>
        <taxon>malvids</taxon>
        <taxon>Myrtales</taxon>
        <taxon>Melastomataceae</taxon>
        <taxon>Melastomatoideae</taxon>
        <taxon>Melastomateae</taxon>
        <taxon>Melastoma</taxon>
    </lineage>
</organism>
<dbReference type="Proteomes" id="UP001057402">
    <property type="component" value="Chromosome 10"/>
</dbReference>
<evidence type="ECO:0000313" key="2">
    <source>
        <dbReference type="Proteomes" id="UP001057402"/>
    </source>
</evidence>
<sequence length="805" mass="89002">MDVANYVPAGGDALKITSYKLSGIWTDAYPIGNGNFGAMVWGGVPSELLQLNGGPGNYEDPEVLLALPEVRKLIDNGQYADADVAAEKLLGSSSGVYQLLGDLHVDFDHPPYAEASYVRELDLNTATASVKYSVGNINFSREYFASYPDKLIAASFSTSEPGSLSFTVFLDSLMSHRAYTQGTNQIVLEGQCPGLDPPTPPLGRNGLTQDPSGLHFCGILDLQTTGETATVTVIEGSKLKVEKASSVILLLVASSSFEGPLVKPTDSKKDPVSESAKILAAAKSFSYSELYSRHLSDYRALFQRVSLHLSKNSTALAGRQSDRRSDTKSTVDRLVSFAEDEDPDMVELLFQYGRYLLIASSRPGTEVANLQGIWNNELHPKWNSVRYLNINLQMNYWPSLPCNLAECQEPLFDLIYWLSVNGSKTAKTNYGTRGWVAHHKTDLWAKSSTVHSVLVGLFPMGGTWLCTHLWEHYMFTLDKDFLENKAYPLLESCAYFLVDWLVDGPDGYLETNPSTSPEHHFTAPDGKVCSLSYSTTIDMELIRAIFNAIIAAAEILGKSDSDLVKDVEKAITRLRPIQIRWDGTILEWAKDFVDPEPYHRHLSHLIGMYPGHTISLEKTPDLAKAVEKSLIKRGDSAVTWSTIWKMALWAHLRNGEHSYSLMKSLFLLVEPGHPPPRGWYSNLFSAHPPFQIDANLGFPAAIVEMLVQSTGKDLFLLPALPRDKWGSGSATGLRARGGLTVNVHWDEGLLHEVNVCSDHDNPPLERIHYEGSSAVISIASRHIVHTFNGQLRLVKMHPLFDAAMT</sequence>